<keyword evidence="1" id="KW-0472">Membrane</keyword>
<accession>A0AAD6VUM4</accession>
<gene>
    <name evidence="2" type="ORF">NC653_018159</name>
</gene>
<sequence length="123" mass="14169">MPYIPKCFQGLGFAKYKLHDPPFLLVVLGLVSALSALLRSRRLNHGSRQFLQNLTLKTLDLEIDYQGLSFDIVQFGLVYSMGRRLSRNPRRPYEKVRLDAECETCCESMGSVLRRSYVGFYMP</sequence>
<evidence type="ECO:0000256" key="1">
    <source>
        <dbReference type="SAM" id="Phobius"/>
    </source>
</evidence>
<organism evidence="2 3">
    <name type="scientific">Populus alba x Populus x berolinensis</name>
    <dbReference type="NCBI Taxonomy" id="444605"/>
    <lineage>
        <taxon>Eukaryota</taxon>
        <taxon>Viridiplantae</taxon>
        <taxon>Streptophyta</taxon>
        <taxon>Embryophyta</taxon>
        <taxon>Tracheophyta</taxon>
        <taxon>Spermatophyta</taxon>
        <taxon>Magnoliopsida</taxon>
        <taxon>eudicotyledons</taxon>
        <taxon>Gunneridae</taxon>
        <taxon>Pentapetalae</taxon>
        <taxon>rosids</taxon>
        <taxon>fabids</taxon>
        <taxon>Malpighiales</taxon>
        <taxon>Salicaceae</taxon>
        <taxon>Saliceae</taxon>
        <taxon>Populus</taxon>
    </lineage>
</organism>
<keyword evidence="3" id="KW-1185">Reference proteome</keyword>
<reference evidence="2" key="1">
    <citation type="journal article" date="2023" name="Mol. Ecol. Resour.">
        <title>Chromosome-level genome assembly of a triploid poplar Populus alba 'Berolinensis'.</title>
        <authorList>
            <person name="Chen S."/>
            <person name="Yu Y."/>
            <person name="Wang X."/>
            <person name="Wang S."/>
            <person name="Zhang T."/>
            <person name="Zhou Y."/>
            <person name="He R."/>
            <person name="Meng N."/>
            <person name="Wang Y."/>
            <person name="Liu W."/>
            <person name="Liu Z."/>
            <person name="Liu J."/>
            <person name="Guo Q."/>
            <person name="Huang H."/>
            <person name="Sederoff R.R."/>
            <person name="Wang G."/>
            <person name="Qu G."/>
            <person name="Chen S."/>
        </authorList>
    </citation>
    <scope>NUCLEOTIDE SEQUENCE</scope>
    <source>
        <strain evidence="2">SC-2020</strain>
    </source>
</reference>
<dbReference type="EMBL" id="JAQIZT010000007">
    <property type="protein sequence ID" value="KAJ6989596.1"/>
    <property type="molecule type" value="Genomic_DNA"/>
</dbReference>
<proteinExistence type="predicted"/>
<protein>
    <submittedName>
        <fullName evidence="2">Uncharacterized protein</fullName>
    </submittedName>
</protein>
<keyword evidence="1" id="KW-1133">Transmembrane helix</keyword>
<dbReference type="Proteomes" id="UP001164929">
    <property type="component" value="Chromosome 7"/>
</dbReference>
<evidence type="ECO:0000313" key="3">
    <source>
        <dbReference type="Proteomes" id="UP001164929"/>
    </source>
</evidence>
<evidence type="ECO:0000313" key="2">
    <source>
        <dbReference type="EMBL" id="KAJ6989596.1"/>
    </source>
</evidence>
<dbReference type="AlphaFoldDB" id="A0AAD6VUM4"/>
<name>A0AAD6VUM4_9ROSI</name>
<keyword evidence="1" id="KW-0812">Transmembrane</keyword>
<feature type="transmembrane region" description="Helical" evidence="1">
    <location>
        <begin position="21"/>
        <end position="38"/>
    </location>
</feature>
<comment type="caution">
    <text evidence="2">The sequence shown here is derived from an EMBL/GenBank/DDBJ whole genome shotgun (WGS) entry which is preliminary data.</text>
</comment>